<dbReference type="EC" id="3.2.1.23" evidence="10"/>
<reference evidence="10 11" key="1">
    <citation type="journal article" date="2013" name="Genome Announc.">
        <title>Draft Genome Sequence of Arcticibacter svalbardensis Strain MN12-7T, a Member of the Family Sphingobacteriaceae Isolated from an Arctic Soil Sample.</title>
        <authorList>
            <person name="Shivaji S."/>
            <person name="Ara S."/>
            <person name="Prasad S."/>
            <person name="Manasa B.P."/>
            <person name="Begum Z."/>
            <person name="Singh A."/>
            <person name="Kumar Pinnaka A."/>
        </authorList>
    </citation>
    <scope>NUCLEOTIDE SEQUENCE [LARGE SCALE GENOMIC DNA]</scope>
    <source>
        <strain evidence="10 11">MN12-7</strain>
    </source>
</reference>
<evidence type="ECO:0000259" key="6">
    <source>
        <dbReference type="Pfam" id="PF02836"/>
    </source>
</evidence>
<protein>
    <submittedName>
        <fullName evidence="10">Beta-galactosidase</fullName>
        <ecNumber evidence="10">3.2.1.23</ecNumber>
    </submittedName>
</protein>
<dbReference type="InterPro" id="IPR036156">
    <property type="entry name" value="Beta-gal/glucu_dom_sf"/>
</dbReference>
<dbReference type="InterPro" id="IPR032311">
    <property type="entry name" value="DUF4982"/>
</dbReference>
<dbReference type="AlphaFoldDB" id="R9GR92"/>
<keyword evidence="11" id="KW-1185">Reference proteome</keyword>
<dbReference type="PRINTS" id="PR00132">
    <property type="entry name" value="GLHYDRLASE2"/>
</dbReference>
<comment type="similarity">
    <text evidence="1">Belongs to the glycosyl hydrolase 2 family.</text>
</comment>
<keyword evidence="3 10" id="KW-0326">Glycosidase</keyword>
<feature type="domain" description="Malectin" evidence="8">
    <location>
        <begin position="771"/>
        <end position="925"/>
    </location>
</feature>
<dbReference type="GO" id="GO:0005975">
    <property type="term" value="P:carbohydrate metabolic process"/>
    <property type="evidence" value="ECO:0007669"/>
    <property type="project" value="InterPro"/>
</dbReference>
<evidence type="ECO:0000313" key="10">
    <source>
        <dbReference type="EMBL" id="EOR94367.1"/>
    </source>
</evidence>
<dbReference type="InterPro" id="IPR006101">
    <property type="entry name" value="Glyco_hydro_2"/>
</dbReference>
<feature type="domain" description="Glycoside hydrolase family 2 catalytic" evidence="6">
    <location>
        <begin position="309"/>
        <end position="607"/>
    </location>
</feature>
<dbReference type="InterPro" id="IPR008979">
    <property type="entry name" value="Galactose-bd-like_sf"/>
</dbReference>
<comment type="caution">
    <text evidence="10">The sequence shown here is derived from an EMBL/GenBank/DDBJ whole genome shotgun (WGS) entry which is preliminary data.</text>
</comment>
<accession>R9GR92</accession>
<dbReference type="EMBL" id="AQPN01000086">
    <property type="protein sequence ID" value="EOR94367.1"/>
    <property type="molecule type" value="Genomic_DNA"/>
</dbReference>
<dbReference type="InterPro" id="IPR013783">
    <property type="entry name" value="Ig-like_fold"/>
</dbReference>
<feature type="domain" description="Glycoside hydrolase family 2 immunoglobulin-like beta-sandwich" evidence="5">
    <location>
        <begin position="194"/>
        <end position="300"/>
    </location>
</feature>
<dbReference type="Pfam" id="PF02836">
    <property type="entry name" value="Glyco_hydro_2_C"/>
    <property type="match status" value="1"/>
</dbReference>
<proteinExistence type="inferred from homology"/>
<dbReference type="InterPro" id="IPR006102">
    <property type="entry name" value="Ig-like_GH2"/>
</dbReference>
<dbReference type="Pfam" id="PF16355">
    <property type="entry name" value="DUF4982"/>
    <property type="match status" value="1"/>
</dbReference>
<dbReference type="InterPro" id="IPR021720">
    <property type="entry name" value="Malectin_dom"/>
</dbReference>
<dbReference type="InterPro" id="IPR006104">
    <property type="entry name" value="Glyco_hydro_2_N"/>
</dbReference>
<feature type="chain" id="PRO_5004472250" evidence="4">
    <location>
        <begin position="28"/>
        <end position="937"/>
    </location>
</feature>
<dbReference type="SUPFAM" id="SSF49303">
    <property type="entry name" value="beta-Galactosidase/glucuronidase domain"/>
    <property type="match status" value="1"/>
</dbReference>
<dbReference type="Pfam" id="PF02837">
    <property type="entry name" value="Glyco_hydro_2_N"/>
    <property type="match status" value="1"/>
</dbReference>
<evidence type="ECO:0000259" key="5">
    <source>
        <dbReference type="Pfam" id="PF00703"/>
    </source>
</evidence>
<dbReference type="InterPro" id="IPR017853">
    <property type="entry name" value="GH"/>
</dbReference>
<dbReference type="Gene3D" id="2.60.120.430">
    <property type="entry name" value="Galactose-binding lectin"/>
    <property type="match status" value="1"/>
</dbReference>
<dbReference type="PANTHER" id="PTHR42732:SF1">
    <property type="entry name" value="BETA-MANNOSIDASE"/>
    <property type="match status" value="1"/>
</dbReference>
<name>R9GR92_9SPHI</name>
<dbReference type="SUPFAM" id="SSF49785">
    <property type="entry name" value="Galactose-binding domain-like"/>
    <property type="match status" value="1"/>
</dbReference>
<gene>
    <name evidence="10" type="ORF">ADIARSV_2449</name>
</gene>
<dbReference type="Proteomes" id="UP000014174">
    <property type="component" value="Unassembled WGS sequence"/>
</dbReference>
<evidence type="ECO:0000256" key="3">
    <source>
        <dbReference type="ARBA" id="ARBA00023295"/>
    </source>
</evidence>
<sequence length="937" mass="106701">MKIYCKQIGPQSILCFFILLMSATLSAQEGRLVTSFNGEWLFAKDSIGLKKSIWTKVNIPHSWNKEDVTDDTPGYYRGVGWYKKNITIHPGLKGKKIFLYFEGANQETEVYVNGKKAGRHVGGYTRFCLQIDPFLNFQDGTKNEVLVKVDNKFNEDIPPLSADFTFFGGIYRDVYVVTANPVHFSFNRAANGVFLSTPVVSAKTASVHIRSQLINQSSSWRKLIITNLIKDHKGAVIAKKSIQVRLKAGAEEEYNQQIDAIVNPQLWSPENPYLYTVITQIVDAKTKRVLDLVSNPLGFRWFKFDAASGFYLNGKPYKLIGASRHQDFKAMANALPNAYHVNDIKLLKKMGANFLRVAHYPQDPAVLESCDRLGILTSVEIPIVNAITESEAFYQHCKDMQVEMIRQNYNHPSVILWAYMNEVLLRLKFTDDKPRQQIYFDHITRLAEQLDSLTRKEDPSRYTMISNHGDFKRYKQTRLIEIPMVVGWNLYQGWYSGNIKGFADFLDQHHKEFPEKPVMVTEYGADADPRIHSLTPERFDKSMEYSLDFHEYYLKTIQERPFVAAGMIWNLSDFNSESREETMPHINNKGLLTLDRQPKDLYRFYQSRLLKTPYVKISNWLLRGGLADSTVSRTNTQALKGISDDTEISQLSNTQTSKKPSRVTHNSAALSQDLNSHTSTQPLEVFSNADDVSLFLNGEFLKGAKTPSNRFIWQVPFKNGLNTVEALIKVGGKEYRDVATINFTCIPRVFAKGPVFDQLHVLLGAKRIYIDEDEKAVWLPDQVYQPGGWGHIGGEIFKMKGNARQSYGTDRNIIGTDRDPIYQTQNIGIKKYKLDVPDGDYNLVLHFAELISADVKEALAYNLDNSSQSEKVEERIFDVFINDVPVLQRFSPKEKYGALTAGSEEFKLTITNGKGIEITFKVIKGQPVLNALQLIKN</sequence>
<dbReference type="InterPro" id="IPR051913">
    <property type="entry name" value="GH2_Domain-Containing"/>
</dbReference>
<evidence type="ECO:0000313" key="11">
    <source>
        <dbReference type="Proteomes" id="UP000014174"/>
    </source>
</evidence>
<feature type="domain" description="DUF4982" evidence="9">
    <location>
        <begin position="681"/>
        <end position="729"/>
    </location>
</feature>
<dbReference type="Gene3D" id="2.60.40.10">
    <property type="entry name" value="Immunoglobulins"/>
    <property type="match status" value="2"/>
</dbReference>
<keyword evidence="4" id="KW-0732">Signal</keyword>
<dbReference type="Gene3D" id="2.60.120.260">
    <property type="entry name" value="Galactose-binding domain-like"/>
    <property type="match status" value="1"/>
</dbReference>
<evidence type="ECO:0000256" key="1">
    <source>
        <dbReference type="ARBA" id="ARBA00007401"/>
    </source>
</evidence>
<dbReference type="Pfam" id="PF11721">
    <property type="entry name" value="Malectin"/>
    <property type="match status" value="1"/>
</dbReference>
<dbReference type="InterPro" id="IPR006103">
    <property type="entry name" value="Glyco_hydro_2_cat"/>
</dbReference>
<feature type="signal peptide" evidence="4">
    <location>
        <begin position="1"/>
        <end position="27"/>
    </location>
</feature>
<evidence type="ECO:0000259" key="8">
    <source>
        <dbReference type="Pfam" id="PF11721"/>
    </source>
</evidence>
<dbReference type="SUPFAM" id="SSF51445">
    <property type="entry name" value="(Trans)glycosidases"/>
    <property type="match status" value="1"/>
</dbReference>
<dbReference type="Pfam" id="PF00703">
    <property type="entry name" value="Glyco_hydro_2"/>
    <property type="match status" value="1"/>
</dbReference>
<feature type="domain" description="Glycosyl hydrolases family 2 sugar binding" evidence="7">
    <location>
        <begin position="48"/>
        <end position="178"/>
    </location>
</feature>
<dbReference type="PATRIC" id="fig|1150600.3.peg.2423"/>
<dbReference type="STRING" id="1150600.ADIARSV_2449"/>
<dbReference type="eggNOG" id="COG3250">
    <property type="taxonomic scope" value="Bacteria"/>
</dbReference>
<evidence type="ECO:0000259" key="9">
    <source>
        <dbReference type="Pfam" id="PF16355"/>
    </source>
</evidence>
<evidence type="ECO:0000259" key="7">
    <source>
        <dbReference type="Pfam" id="PF02837"/>
    </source>
</evidence>
<evidence type="ECO:0000256" key="4">
    <source>
        <dbReference type="SAM" id="SignalP"/>
    </source>
</evidence>
<dbReference type="GO" id="GO:0004565">
    <property type="term" value="F:beta-galactosidase activity"/>
    <property type="evidence" value="ECO:0007669"/>
    <property type="project" value="UniProtKB-EC"/>
</dbReference>
<evidence type="ECO:0000256" key="2">
    <source>
        <dbReference type="ARBA" id="ARBA00022801"/>
    </source>
</evidence>
<keyword evidence="2 10" id="KW-0378">Hydrolase</keyword>
<dbReference type="Gene3D" id="3.20.20.80">
    <property type="entry name" value="Glycosidases"/>
    <property type="match status" value="1"/>
</dbReference>
<organism evidence="10 11">
    <name type="scientific">Arcticibacter svalbardensis MN12-7</name>
    <dbReference type="NCBI Taxonomy" id="1150600"/>
    <lineage>
        <taxon>Bacteria</taxon>
        <taxon>Pseudomonadati</taxon>
        <taxon>Bacteroidota</taxon>
        <taxon>Sphingobacteriia</taxon>
        <taxon>Sphingobacteriales</taxon>
        <taxon>Sphingobacteriaceae</taxon>
        <taxon>Arcticibacter</taxon>
    </lineage>
</organism>
<dbReference type="PANTHER" id="PTHR42732">
    <property type="entry name" value="BETA-GALACTOSIDASE"/>
    <property type="match status" value="1"/>
</dbReference>